<dbReference type="EMBL" id="JAUJYN010000010">
    <property type="protein sequence ID" value="KAK1262597.1"/>
    <property type="molecule type" value="Genomic_DNA"/>
</dbReference>
<organism evidence="3 4">
    <name type="scientific">Acorus gramineus</name>
    <name type="common">Dwarf sweet flag</name>
    <dbReference type="NCBI Taxonomy" id="55184"/>
    <lineage>
        <taxon>Eukaryota</taxon>
        <taxon>Viridiplantae</taxon>
        <taxon>Streptophyta</taxon>
        <taxon>Embryophyta</taxon>
        <taxon>Tracheophyta</taxon>
        <taxon>Spermatophyta</taxon>
        <taxon>Magnoliopsida</taxon>
        <taxon>Liliopsida</taxon>
        <taxon>Acoraceae</taxon>
        <taxon>Acorus</taxon>
    </lineage>
</organism>
<reference evidence="3" key="1">
    <citation type="journal article" date="2023" name="Nat. Commun.">
        <title>Diploid and tetraploid genomes of Acorus and the evolution of monocots.</title>
        <authorList>
            <person name="Ma L."/>
            <person name="Liu K.W."/>
            <person name="Li Z."/>
            <person name="Hsiao Y.Y."/>
            <person name="Qi Y."/>
            <person name="Fu T."/>
            <person name="Tang G.D."/>
            <person name="Zhang D."/>
            <person name="Sun W.H."/>
            <person name="Liu D.K."/>
            <person name="Li Y."/>
            <person name="Chen G.Z."/>
            <person name="Liu X.D."/>
            <person name="Liao X.Y."/>
            <person name="Jiang Y.T."/>
            <person name="Yu X."/>
            <person name="Hao Y."/>
            <person name="Huang J."/>
            <person name="Zhao X.W."/>
            <person name="Ke S."/>
            <person name="Chen Y.Y."/>
            <person name="Wu W.L."/>
            <person name="Hsu J.L."/>
            <person name="Lin Y.F."/>
            <person name="Huang M.D."/>
            <person name="Li C.Y."/>
            <person name="Huang L."/>
            <person name="Wang Z.W."/>
            <person name="Zhao X."/>
            <person name="Zhong W.Y."/>
            <person name="Peng D.H."/>
            <person name="Ahmad S."/>
            <person name="Lan S."/>
            <person name="Zhang J.S."/>
            <person name="Tsai W.C."/>
            <person name="Van de Peer Y."/>
            <person name="Liu Z.J."/>
        </authorList>
    </citation>
    <scope>NUCLEOTIDE SEQUENCE</scope>
    <source>
        <strain evidence="3">SCP</strain>
    </source>
</reference>
<evidence type="ECO:0000259" key="2">
    <source>
        <dbReference type="Pfam" id="PF03629"/>
    </source>
</evidence>
<name>A0AAV9AF21_ACOGR</name>
<evidence type="ECO:0000313" key="3">
    <source>
        <dbReference type="EMBL" id="KAK1262597.1"/>
    </source>
</evidence>
<protein>
    <submittedName>
        <fullName evidence="3">Carbohydrate esterase</fullName>
    </submittedName>
</protein>
<sequence>MHMAFVRTRIKRERNSTVTEQPVMSPLSTLLFLLLAFIRPSKPHPTDVFILAGQSNMSGRGGVHNNVWDGVIPPECRPDPSIQRLSASLQWEEAHEPLHADIDVYGVCGVGPGMSFAKAVRSRNVVMMGLVPCAVGSTSIDDWSKGGKLYGTMIRRVQAAVSWGGTIRAVLWYQGEKDAISEELARAYRPKMERFVGDLRGDLGLPSLLLIQVAIATGQGPYKDIVRAAQKAIQLPNVVTVDALGLQIAEDHVHLTTQAQVQLGKMLASAYMAHSTASPQVLSTSP</sequence>
<dbReference type="Gene3D" id="3.40.50.1110">
    <property type="entry name" value="SGNH hydrolase"/>
    <property type="match status" value="1"/>
</dbReference>
<proteinExistence type="predicted"/>
<keyword evidence="1" id="KW-0378">Hydrolase</keyword>
<dbReference type="InterPro" id="IPR005181">
    <property type="entry name" value="SASA"/>
</dbReference>
<keyword evidence="4" id="KW-1185">Reference proteome</keyword>
<dbReference type="Pfam" id="PF03629">
    <property type="entry name" value="SASA"/>
    <property type="match status" value="1"/>
</dbReference>
<evidence type="ECO:0000313" key="4">
    <source>
        <dbReference type="Proteomes" id="UP001179952"/>
    </source>
</evidence>
<comment type="caution">
    <text evidence="3">The sequence shown here is derived from an EMBL/GenBank/DDBJ whole genome shotgun (WGS) entry which is preliminary data.</text>
</comment>
<evidence type="ECO:0000256" key="1">
    <source>
        <dbReference type="ARBA" id="ARBA00022801"/>
    </source>
</evidence>
<dbReference type="PANTHER" id="PTHR31988:SF15">
    <property type="entry name" value="ESTERASE, PUTATIVE (DUF303)-RELATED"/>
    <property type="match status" value="1"/>
</dbReference>
<dbReference type="AlphaFoldDB" id="A0AAV9AF21"/>
<dbReference type="GO" id="GO:0016787">
    <property type="term" value="F:hydrolase activity"/>
    <property type="evidence" value="ECO:0007669"/>
    <property type="project" value="UniProtKB-KW"/>
</dbReference>
<feature type="domain" description="Sialate O-acetylesterase" evidence="2">
    <location>
        <begin position="46"/>
        <end position="272"/>
    </location>
</feature>
<dbReference type="Proteomes" id="UP001179952">
    <property type="component" value="Unassembled WGS sequence"/>
</dbReference>
<dbReference type="InterPro" id="IPR036514">
    <property type="entry name" value="SGNH_hydro_sf"/>
</dbReference>
<dbReference type="PANTHER" id="PTHR31988">
    <property type="entry name" value="ESTERASE, PUTATIVE (DUF303)-RELATED"/>
    <property type="match status" value="1"/>
</dbReference>
<dbReference type="SUPFAM" id="SSF52266">
    <property type="entry name" value="SGNH hydrolase"/>
    <property type="match status" value="1"/>
</dbReference>
<reference evidence="3" key="2">
    <citation type="submission" date="2023-06" db="EMBL/GenBank/DDBJ databases">
        <authorList>
            <person name="Ma L."/>
            <person name="Liu K.-W."/>
            <person name="Li Z."/>
            <person name="Hsiao Y.-Y."/>
            <person name="Qi Y."/>
            <person name="Fu T."/>
            <person name="Tang G."/>
            <person name="Zhang D."/>
            <person name="Sun W.-H."/>
            <person name="Liu D.-K."/>
            <person name="Li Y."/>
            <person name="Chen G.-Z."/>
            <person name="Liu X.-D."/>
            <person name="Liao X.-Y."/>
            <person name="Jiang Y.-T."/>
            <person name="Yu X."/>
            <person name="Hao Y."/>
            <person name="Huang J."/>
            <person name="Zhao X.-W."/>
            <person name="Ke S."/>
            <person name="Chen Y.-Y."/>
            <person name="Wu W.-L."/>
            <person name="Hsu J.-L."/>
            <person name="Lin Y.-F."/>
            <person name="Huang M.-D."/>
            <person name="Li C.-Y."/>
            <person name="Huang L."/>
            <person name="Wang Z.-W."/>
            <person name="Zhao X."/>
            <person name="Zhong W.-Y."/>
            <person name="Peng D.-H."/>
            <person name="Ahmad S."/>
            <person name="Lan S."/>
            <person name="Zhang J.-S."/>
            <person name="Tsai W.-C."/>
            <person name="Van De Peer Y."/>
            <person name="Liu Z.-J."/>
        </authorList>
    </citation>
    <scope>NUCLEOTIDE SEQUENCE</scope>
    <source>
        <strain evidence="3">SCP</strain>
        <tissue evidence="3">Leaves</tissue>
    </source>
</reference>
<accession>A0AAV9AF21</accession>
<gene>
    <name evidence="3" type="ORF">QJS04_geneDACA001100</name>
</gene>
<dbReference type="InterPro" id="IPR052940">
    <property type="entry name" value="Carb_Esterase_6"/>
</dbReference>